<evidence type="ECO:0000256" key="13">
    <source>
        <dbReference type="RuleBase" id="RU363047"/>
    </source>
</evidence>
<evidence type="ECO:0000256" key="9">
    <source>
        <dbReference type="ARBA" id="ARBA00023170"/>
    </source>
</evidence>
<keyword evidence="10" id="KW-0325">Glycoprotein</keyword>
<evidence type="ECO:0000313" key="15">
    <source>
        <dbReference type="Proteomes" id="UP000695026"/>
    </source>
</evidence>
<dbReference type="PANTHER" id="PTHR26454">
    <property type="entry name" value="OLFACTORY RECEPTOR"/>
    <property type="match status" value="1"/>
</dbReference>
<dbReference type="PRINTS" id="PR00237">
    <property type="entry name" value="GPCRRHODOPSN"/>
</dbReference>
<keyword evidence="2 13" id="KW-1003">Cell membrane</keyword>
<dbReference type="OMA" id="CECVLIA"/>
<dbReference type="PROSITE" id="PS00237">
    <property type="entry name" value="G_PROTEIN_RECEP_F1_1"/>
    <property type="match status" value="1"/>
</dbReference>
<evidence type="ECO:0000313" key="16">
    <source>
        <dbReference type="RefSeq" id="XP_007445186.2"/>
    </source>
</evidence>
<proteinExistence type="inferred from homology"/>
<name>A0A9F2WMF1_PYTBI</name>
<dbReference type="AlphaFoldDB" id="A0A9F2WMF1"/>
<feature type="transmembrane region" description="Helical" evidence="13">
    <location>
        <begin position="49"/>
        <end position="68"/>
    </location>
</feature>
<dbReference type="GO" id="GO:0004930">
    <property type="term" value="F:G protein-coupled receptor activity"/>
    <property type="evidence" value="ECO:0007669"/>
    <property type="project" value="UniProtKB-KW"/>
</dbReference>
<keyword evidence="3 13" id="KW-0716">Sensory transduction</keyword>
<keyword evidence="7 12" id="KW-0297">G-protein coupled receptor</keyword>
<dbReference type="PROSITE" id="PS50262">
    <property type="entry name" value="G_PROTEIN_RECEP_F1_2"/>
    <property type="match status" value="1"/>
</dbReference>
<evidence type="ECO:0000256" key="4">
    <source>
        <dbReference type="ARBA" id="ARBA00022692"/>
    </source>
</evidence>
<evidence type="ECO:0000256" key="2">
    <source>
        <dbReference type="ARBA" id="ARBA00022475"/>
    </source>
</evidence>
<dbReference type="PANTHER" id="PTHR26454:SF18">
    <property type="entry name" value="OLFACTORY RECEPTOR 6C76"/>
    <property type="match status" value="1"/>
</dbReference>
<dbReference type="SUPFAM" id="SSF81321">
    <property type="entry name" value="Family A G protein-coupled receptor-like"/>
    <property type="match status" value="1"/>
</dbReference>
<dbReference type="InterPro" id="IPR000725">
    <property type="entry name" value="Olfact_rcpt"/>
</dbReference>
<keyword evidence="9 12" id="KW-0675">Receptor</keyword>
<keyword evidence="15" id="KW-1185">Reference proteome</keyword>
<feature type="transmembrane region" description="Helical" evidence="13">
    <location>
        <begin position="17"/>
        <end position="42"/>
    </location>
</feature>
<evidence type="ECO:0000256" key="10">
    <source>
        <dbReference type="ARBA" id="ARBA00023180"/>
    </source>
</evidence>
<dbReference type="InterPro" id="IPR017452">
    <property type="entry name" value="GPCR_Rhodpsn_7TM"/>
</dbReference>
<evidence type="ECO:0000256" key="6">
    <source>
        <dbReference type="ARBA" id="ARBA00022989"/>
    </source>
</evidence>
<reference evidence="16" key="1">
    <citation type="submission" date="2025-08" db="UniProtKB">
        <authorList>
            <consortium name="RefSeq"/>
        </authorList>
    </citation>
    <scope>IDENTIFICATION</scope>
    <source>
        <tissue evidence="16">Liver</tissue>
    </source>
</reference>
<dbReference type="Proteomes" id="UP000695026">
    <property type="component" value="Unplaced"/>
</dbReference>
<accession>A0A9F2WMF1</accession>
<dbReference type="GO" id="GO:0005886">
    <property type="term" value="C:plasma membrane"/>
    <property type="evidence" value="ECO:0007669"/>
    <property type="project" value="UniProtKB-SubCell"/>
</dbReference>
<organism evidence="15 16">
    <name type="scientific">Python bivittatus</name>
    <name type="common">Burmese python</name>
    <name type="synonym">Python molurus bivittatus</name>
    <dbReference type="NCBI Taxonomy" id="176946"/>
    <lineage>
        <taxon>Eukaryota</taxon>
        <taxon>Metazoa</taxon>
        <taxon>Chordata</taxon>
        <taxon>Craniata</taxon>
        <taxon>Vertebrata</taxon>
        <taxon>Euteleostomi</taxon>
        <taxon>Lepidosauria</taxon>
        <taxon>Squamata</taxon>
        <taxon>Bifurcata</taxon>
        <taxon>Unidentata</taxon>
        <taxon>Episquamata</taxon>
        <taxon>Toxicofera</taxon>
        <taxon>Serpentes</taxon>
        <taxon>Henophidia</taxon>
        <taxon>Pythonidae</taxon>
        <taxon>Python</taxon>
    </lineage>
</organism>
<dbReference type="CDD" id="cd15912">
    <property type="entry name" value="7tmA_OR6C-like"/>
    <property type="match status" value="1"/>
</dbReference>
<feature type="domain" description="G-protein coupled receptors family 1 profile" evidence="14">
    <location>
        <begin position="32"/>
        <end position="239"/>
    </location>
</feature>
<dbReference type="GO" id="GO:0004984">
    <property type="term" value="F:olfactory receptor activity"/>
    <property type="evidence" value="ECO:0007669"/>
    <property type="project" value="InterPro"/>
</dbReference>
<sequence>MEFILVSFQLSKPLECFLFGVLLIVFLLTVTGNLTIIALVCLDQRLQTPMYFFLCNLSVMETLFVFTISPKMLVSLISLNKAISFWGCIAQCYFYFSFGTCGSSLIAVMAFDRYVAICYPLRYATIMNKRLCVFLVLGCWVGAFLLLFVPMSFLFHLSFCGSNLIDSFFCDYALIIKLSCSKNVHFLLDFETFLSSVVMLTSLSVNGFSYLYIISTIVRMDSTKGRKKTFSTCASHITVASIFMYSIPSKGRSRDVQKAVAVLTAVITPLLNPFIYTLRNENVKEVFKDCLRNSFPY</sequence>
<dbReference type="GeneID" id="103062124"/>
<evidence type="ECO:0000259" key="14">
    <source>
        <dbReference type="PROSITE" id="PS50262"/>
    </source>
</evidence>
<dbReference type="PRINTS" id="PR00245">
    <property type="entry name" value="OLFACTORYR"/>
</dbReference>
<evidence type="ECO:0000256" key="11">
    <source>
        <dbReference type="ARBA" id="ARBA00023224"/>
    </source>
</evidence>
<dbReference type="Pfam" id="PF13853">
    <property type="entry name" value="7tm_4"/>
    <property type="match status" value="1"/>
</dbReference>
<keyword evidence="11 12" id="KW-0807">Transducer</keyword>
<dbReference type="KEGG" id="pbi:103062124"/>
<keyword evidence="8 13" id="KW-0472">Membrane</keyword>
<evidence type="ECO:0000256" key="5">
    <source>
        <dbReference type="ARBA" id="ARBA00022725"/>
    </source>
</evidence>
<dbReference type="FunFam" id="1.20.1070.10:FF:000010">
    <property type="entry name" value="Olfactory receptor"/>
    <property type="match status" value="1"/>
</dbReference>
<dbReference type="OrthoDB" id="9902777at2759"/>
<evidence type="ECO:0000256" key="8">
    <source>
        <dbReference type="ARBA" id="ARBA00023136"/>
    </source>
</evidence>
<comment type="subcellular location">
    <subcellularLocation>
        <location evidence="1 13">Cell membrane</location>
        <topology evidence="1 13">Multi-pass membrane protein</topology>
    </subcellularLocation>
</comment>
<keyword evidence="5 13" id="KW-0552">Olfaction</keyword>
<evidence type="ECO:0000256" key="7">
    <source>
        <dbReference type="ARBA" id="ARBA00023040"/>
    </source>
</evidence>
<comment type="similarity">
    <text evidence="12">Belongs to the G-protein coupled receptor 1 family.</text>
</comment>
<dbReference type="InterPro" id="IPR000276">
    <property type="entry name" value="GPCR_Rhodpsn"/>
</dbReference>
<keyword evidence="4 12" id="KW-0812">Transmembrane</keyword>
<evidence type="ECO:0000256" key="1">
    <source>
        <dbReference type="ARBA" id="ARBA00004651"/>
    </source>
</evidence>
<feature type="transmembrane region" description="Helical" evidence="13">
    <location>
        <begin position="259"/>
        <end position="278"/>
    </location>
</feature>
<dbReference type="RefSeq" id="XP_007445186.2">
    <property type="nucleotide sequence ID" value="XM_007445124.2"/>
</dbReference>
<dbReference type="InterPro" id="IPR047132">
    <property type="entry name" value="Olfact_rcpt_6C-like"/>
</dbReference>
<evidence type="ECO:0000256" key="12">
    <source>
        <dbReference type="RuleBase" id="RU000688"/>
    </source>
</evidence>
<feature type="transmembrane region" description="Helical" evidence="13">
    <location>
        <begin position="193"/>
        <end position="218"/>
    </location>
</feature>
<evidence type="ECO:0000256" key="3">
    <source>
        <dbReference type="ARBA" id="ARBA00022606"/>
    </source>
</evidence>
<feature type="transmembrane region" description="Helical" evidence="13">
    <location>
        <begin position="83"/>
        <end position="111"/>
    </location>
</feature>
<protein>
    <recommendedName>
        <fullName evidence="13">Olfactory receptor</fullName>
    </recommendedName>
</protein>
<feature type="transmembrane region" description="Helical" evidence="13">
    <location>
        <begin position="131"/>
        <end position="155"/>
    </location>
</feature>
<gene>
    <name evidence="16" type="primary">LOC103062124</name>
</gene>
<dbReference type="Gene3D" id="1.20.1070.10">
    <property type="entry name" value="Rhodopsin 7-helix transmembrane proteins"/>
    <property type="match status" value="1"/>
</dbReference>
<keyword evidence="6 13" id="KW-1133">Transmembrane helix</keyword>